<feature type="region of interest" description="Disordered" evidence="1">
    <location>
        <begin position="1"/>
        <end position="175"/>
    </location>
</feature>
<evidence type="ECO:0000313" key="2">
    <source>
        <dbReference type="EMBL" id="RUS72903.1"/>
    </source>
</evidence>
<dbReference type="OrthoDB" id="10623376at2759"/>
<protein>
    <submittedName>
        <fullName evidence="2">Uncharacterized protein</fullName>
    </submittedName>
</protein>
<feature type="region of interest" description="Disordered" evidence="1">
    <location>
        <begin position="188"/>
        <end position="209"/>
    </location>
</feature>
<reference evidence="2 3" key="1">
    <citation type="submission" date="2019-01" db="EMBL/GenBank/DDBJ databases">
        <title>A draft genome assembly of the solar-powered sea slug Elysia chlorotica.</title>
        <authorList>
            <person name="Cai H."/>
            <person name="Li Q."/>
            <person name="Fang X."/>
            <person name="Li J."/>
            <person name="Curtis N.E."/>
            <person name="Altenburger A."/>
            <person name="Shibata T."/>
            <person name="Feng M."/>
            <person name="Maeda T."/>
            <person name="Schwartz J.A."/>
            <person name="Shigenobu S."/>
            <person name="Lundholm N."/>
            <person name="Nishiyama T."/>
            <person name="Yang H."/>
            <person name="Hasebe M."/>
            <person name="Li S."/>
            <person name="Pierce S.K."/>
            <person name="Wang J."/>
        </authorList>
    </citation>
    <scope>NUCLEOTIDE SEQUENCE [LARGE SCALE GENOMIC DNA]</scope>
    <source>
        <strain evidence="2">EC2010</strain>
        <tissue evidence="2">Whole organism of an adult</tissue>
    </source>
</reference>
<feature type="compositionally biased region" description="Polar residues" evidence="1">
    <location>
        <begin position="1"/>
        <end position="15"/>
    </location>
</feature>
<feature type="compositionally biased region" description="Polar residues" evidence="1">
    <location>
        <begin position="135"/>
        <end position="144"/>
    </location>
</feature>
<organism evidence="2 3">
    <name type="scientific">Elysia chlorotica</name>
    <name type="common">Eastern emerald elysia</name>
    <name type="synonym">Sea slug</name>
    <dbReference type="NCBI Taxonomy" id="188477"/>
    <lineage>
        <taxon>Eukaryota</taxon>
        <taxon>Metazoa</taxon>
        <taxon>Spiralia</taxon>
        <taxon>Lophotrochozoa</taxon>
        <taxon>Mollusca</taxon>
        <taxon>Gastropoda</taxon>
        <taxon>Heterobranchia</taxon>
        <taxon>Euthyneura</taxon>
        <taxon>Panpulmonata</taxon>
        <taxon>Sacoglossa</taxon>
        <taxon>Placobranchoidea</taxon>
        <taxon>Plakobranchidae</taxon>
        <taxon>Elysia</taxon>
    </lineage>
</organism>
<proteinExistence type="predicted"/>
<dbReference type="Proteomes" id="UP000271974">
    <property type="component" value="Unassembled WGS sequence"/>
</dbReference>
<feature type="compositionally biased region" description="Polar residues" evidence="1">
    <location>
        <begin position="30"/>
        <end position="91"/>
    </location>
</feature>
<feature type="compositionally biased region" description="Polar residues" evidence="1">
    <location>
        <begin position="222"/>
        <end position="233"/>
    </location>
</feature>
<evidence type="ECO:0000256" key="1">
    <source>
        <dbReference type="SAM" id="MobiDB-lite"/>
    </source>
</evidence>
<accession>A0A3S0Z848</accession>
<sequence length="379" mass="41954">MSSKRPQFNQASSSFPGRDRPLSAREGVTAASSDLTMSRNAQENPASDTMQYSRQSASAAEGVHTSSAPRVTSARGSAQNRQQFFQRSARVSSVHDPPEGTGSERGKLERSSSKHHVTFAQKDDFEDDIWMDVESPSTESSVREVQTGFKEHRASPETSLQRRKQAALYKAKDKQDITQTSMYYDTQEKLDEGEQFQTPPSTPVDAFSHKKRVLRCIEKGSRVQSNSSFSSTCSRMNSSSFSQESSITPSPSSSASKSTKQVALEKSREATASTSSDYQDAMSEFQMAEESVHHQFGESRHMHHLSFDNGASPSGSPGSVSSTTLGLYQRRKMKRQVLRLQSLEEVKMMPRFSSESSDVGRVIPEDVEEEFTSAFTTVS</sequence>
<evidence type="ECO:0000313" key="3">
    <source>
        <dbReference type="Proteomes" id="UP000271974"/>
    </source>
</evidence>
<feature type="compositionally biased region" description="Basic and acidic residues" evidence="1">
    <location>
        <begin position="96"/>
        <end position="112"/>
    </location>
</feature>
<feature type="compositionally biased region" description="Low complexity" evidence="1">
    <location>
        <begin position="234"/>
        <end position="258"/>
    </location>
</feature>
<name>A0A3S0Z848_ELYCH</name>
<feature type="compositionally biased region" description="Low complexity" evidence="1">
    <location>
        <begin position="312"/>
        <end position="322"/>
    </location>
</feature>
<feature type="compositionally biased region" description="Basic and acidic residues" evidence="1">
    <location>
        <begin position="290"/>
        <end position="300"/>
    </location>
</feature>
<gene>
    <name evidence="2" type="ORF">EGW08_019338</name>
</gene>
<dbReference type="EMBL" id="RQTK01001002">
    <property type="protein sequence ID" value="RUS72903.1"/>
    <property type="molecule type" value="Genomic_DNA"/>
</dbReference>
<keyword evidence="3" id="KW-1185">Reference proteome</keyword>
<feature type="region of interest" description="Disordered" evidence="1">
    <location>
        <begin position="221"/>
        <end position="327"/>
    </location>
</feature>
<dbReference type="AlphaFoldDB" id="A0A3S0Z848"/>
<comment type="caution">
    <text evidence="2">The sequence shown here is derived from an EMBL/GenBank/DDBJ whole genome shotgun (WGS) entry which is preliminary data.</text>
</comment>